<protein>
    <recommendedName>
        <fullName evidence="7">RRM domain-containing protein</fullName>
    </recommendedName>
</protein>
<dbReference type="PANTHER" id="PTHR23236:SF25">
    <property type="entry name" value="RNA-BINDING PROTEIN 34"/>
    <property type="match status" value="1"/>
</dbReference>
<sequence>MKKKVHHREKMLPGQELSAYAVGQVSGSLFQQSSEPSGSLSALFTTPLPASESLFQPVPKKRIQKTTERNEQQKDDLEVKVKQMKNKSFRKTSEAEQQLLKRESSLLTADPDEDVQKSSIRKKRKASEITGKNSAEYWVLKRQKLKVNKQEEALKMKRTVFVGNLPISCTMKTLQGLFKDNGPIESVRFRSVVREDPSMSRKEATIKRKVHPQKQSINAYVVFKNEEGVTNALERNGMEIEKGFHIRVDRVTDKSSHDHKRSVFVGNLAFDIKELAFRQHFEECGKVEAVRLVRDPNSGLGKGFGYVLFESADSVEVALALDGSKLESRSIRVKRSLKKEKLTNKTNSKGDLRKSRQNAVKGSGGAQKPGQANFRPKPSNPSSFKGEMANPNKKNRKVLKKKNKTRKTHRRAELLPADSGALFPDCSVYLRSESPSLRRTPPPLLLLGVYVALVAVGGSMCTE</sequence>
<evidence type="ECO:0000256" key="5">
    <source>
        <dbReference type="PROSITE-ProRule" id="PRU00176"/>
    </source>
</evidence>
<dbReference type="GO" id="GO:0019843">
    <property type="term" value="F:rRNA binding"/>
    <property type="evidence" value="ECO:0007669"/>
    <property type="project" value="TreeGrafter"/>
</dbReference>
<dbReference type="CDD" id="cd12395">
    <property type="entry name" value="RRM2_RBM34"/>
    <property type="match status" value="1"/>
</dbReference>
<evidence type="ECO:0000256" key="2">
    <source>
        <dbReference type="ARBA" id="ARBA00007077"/>
    </source>
</evidence>
<gene>
    <name evidence="8" type="ORF">CCH79_00009210</name>
</gene>
<reference evidence="8 9" key="1">
    <citation type="journal article" date="2018" name="G3 (Bethesda)">
        <title>A High-Quality Reference Genome for the Invasive Mosquitofish Gambusia affinis Using a Chicago Library.</title>
        <authorList>
            <person name="Hoffberg S.L."/>
            <person name="Troendle N.J."/>
            <person name="Glenn T.C."/>
            <person name="Mahmud O."/>
            <person name="Louha S."/>
            <person name="Chalopin D."/>
            <person name="Bennetzen J.L."/>
            <person name="Mauricio R."/>
        </authorList>
    </citation>
    <scope>NUCLEOTIDE SEQUENCE [LARGE SCALE GENOMIC DNA]</scope>
    <source>
        <strain evidence="8">NE01/NJP1002.9</strain>
        <tissue evidence="8">Muscle</tissue>
    </source>
</reference>
<feature type="region of interest" description="Disordered" evidence="6">
    <location>
        <begin position="51"/>
        <end position="76"/>
    </location>
</feature>
<dbReference type="EMBL" id="NHOQ01000347">
    <property type="protein sequence ID" value="PWA30654.1"/>
    <property type="molecule type" value="Genomic_DNA"/>
</dbReference>
<dbReference type="SUPFAM" id="SSF54928">
    <property type="entry name" value="RNA-binding domain, RBD"/>
    <property type="match status" value="2"/>
</dbReference>
<dbReference type="InterPro" id="IPR012677">
    <property type="entry name" value="Nucleotide-bd_a/b_plait_sf"/>
</dbReference>
<dbReference type="InterPro" id="IPR034221">
    <property type="entry name" value="RBM34_RRM2"/>
</dbReference>
<dbReference type="CDD" id="cd12394">
    <property type="entry name" value="RRM1_RBM34"/>
    <property type="match status" value="1"/>
</dbReference>
<dbReference type="Gene3D" id="3.30.70.330">
    <property type="match status" value="2"/>
</dbReference>
<feature type="compositionally biased region" description="Basic and acidic residues" evidence="6">
    <location>
        <begin position="339"/>
        <end position="354"/>
    </location>
</feature>
<accession>A0A315W4M9</accession>
<organism evidence="8 9">
    <name type="scientific">Gambusia affinis</name>
    <name type="common">Western mosquitofish</name>
    <name type="synonym">Heterandria affinis</name>
    <dbReference type="NCBI Taxonomy" id="33528"/>
    <lineage>
        <taxon>Eukaryota</taxon>
        <taxon>Metazoa</taxon>
        <taxon>Chordata</taxon>
        <taxon>Craniata</taxon>
        <taxon>Vertebrata</taxon>
        <taxon>Euteleostomi</taxon>
        <taxon>Actinopterygii</taxon>
        <taxon>Neopterygii</taxon>
        <taxon>Teleostei</taxon>
        <taxon>Neoteleostei</taxon>
        <taxon>Acanthomorphata</taxon>
        <taxon>Ovalentaria</taxon>
        <taxon>Atherinomorphae</taxon>
        <taxon>Cyprinodontiformes</taxon>
        <taxon>Poeciliidae</taxon>
        <taxon>Poeciliinae</taxon>
        <taxon>Gambusia</taxon>
    </lineage>
</organism>
<evidence type="ECO:0000256" key="4">
    <source>
        <dbReference type="ARBA" id="ARBA00023242"/>
    </source>
</evidence>
<dbReference type="SMART" id="SM00360">
    <property type="entry name" value="RRM"/>
    <property type="match status" value="2"/>
</dbReference>
<evidence type="ECO:0000259" key="7">
    <source>
        <dbReference type="PROSITE" id="PS50102"/>
    </source>
</evidence>
<dbReference type="Pfam" id="PF00076">
    <property type="entry name" value="RRM_1"/>
    <property type="match status" value="2"/>
</dbReference>
<dbReference type="GO" id="GO:0005730">
    <property type="term" value="C:nucleolus"/>
    <property type="evidence" value="ECO:0007669"/>
    <property type="project" value="UniProtKB-SubCell"/>
</dbReference>
<dbReference type="Proteomes" id="UP000250572">
    <property type="component" value="Unassembled WGS sequence"/>
</dbReference>
<dbReference type="InterPro" id="IPR035979">
    <property type="entry name" value="RBD_domain_sf"/>
</dbReference>
<comment type="caution">
    <text evidence="8">The sequence shown here is derived from an EMBL/GenBank/DDBJ whole genome shotgun (WGS) entry which is preliminary data.</text>
</comment>
<keyword evidence="4" id="KW-0539">Nucleus</keyword>
<dbReference type="PROSITE" id="PS50102">
    <property type="entry name" value="RRM"/>
    <property type="match status" value="2"/>
</dbReference>
<evidence type="ECO:0000313" key="8">
    <source>
        <dbReference type="EMBL" id="PWA30654.1"/>
    </source>
</evidence>
<dbReference type="STRING" id="33528.ENSGAFP00000026354"/>
<evidence type="ECO:0000256" key="6">
    <source>
        <dbReference type="SAM" id="MobiDB-lite"/>
    </source>
</evidence>
<feature type="compositionally biased region" description="Basic residues" evidence="6">
    <location>
        <begin position="393"/>
        <end position="410"/>
    </location>
</feature>
<evidence type="ECO:0000256" key="3">
    <source>
        <dbReference type="ARBA" id="ARBA00022884"/>
    </source>
</evidence>
<comment type="subcellular location">
    <subcellularLocation>
        <location evidence="1">Nucleus</location>
        <location evidence="1">Nucleolus</location>
    </subcellularLocation>
</comment>
<keyword evidence="9" id="KW-1185">Reference proteome</keyword>
<feature type="compositionally biased region" description="Basic and acidic residues" evidence="6">
    <location>
        <begin position="65"/>
        <end position="76"/>
    </location>
</feature>
<name>A0A315W4M9_GAMAF</name>
<evidence type="ECO:0000313" key="9">
    <source>
        <dbReference type="Proteomes" id="UP000250572"/>
    </source>
</evidence>
<feature type="region of interest" description="Disordered" evidence="6">
    <location>
        <begin position="102"/>
        <end position="127"/>
    </location>
</feature>
<dbReference type="InterPro" id="IPR000504">
    <property type="entry name" value="RRM_dom"/>
</dbReference>
<dbReference type="PANTHER" id="PTHR23236">
    <property type="entry name" value="EUKARYOTIC TRANSLATION INITIATION FACTOR 4B/4H"/>
    <property type="match status" value="1"/>
</dbReference>
<proteinExistence type="inferred from homology"/>
<evidence type="ECO:0000256" key="1">
    <source>
        <dbReference type="ARBA" id="ARBA00004604"/>
    </source>
</evidence>
<feature type="domain" description="RRM" evidence="7">
    <location>
        <begin position="158"/>
        <end position="253"/>
    </location>
</feature>
<keyword evidence="3 5" id="KW-0694">RNA-binding</keyword>
<dbReference type="GO" id="GO:0000463">
    <property type="term" value="P:maturation of LSU-rRNA from tricistronic rRNA transcript (SSU-rRNA, 5.8S rRNA, LSU-rRNA)"/>
    <property type="evidence" value="ECO:0007669"/>
    <property type="project" value="TreeGrafter"/>
</dbReference>
<comment type="similarity">
    <text evidence="2">Belongs to the RRM RBM34 family.</text>
</comment>
<feature type="domain" description="RRM" evidence="7">
    <location>
        <begin position="261"/>
        <end position="338"/>
    </location>
</feature>
<feature type="region of interest" description="Disordered" evidence="6">
    <location>
        <begin position="338"/>
        <end position="416"/>
    </location>
</feature>
<dbReference type="AlphaFoldDB" id="A0A315W4M9"/>